<dbReference type="Gene3D" id="1.20.200.10">
    <property type="entry name" value="Fumarase/aspartase (Central domain)"/>
    <property type="match status" value="1"/>
</dbReference>
<organism evidence="10 11">
    <name type="scientific">Acidaminococcus fermentans</name>
    <dbReference type="NCBI Taxonomy" id="905"/>
    <lineage>
        <taxon>Bacteria</taxon>
        <taxon>Bacillati</taxon>
        <taxon>Bacillota</taxon>
        <taxon>Negativicutes</taxon>
        <taxon>Acidaminococcales</taxon>
        <taxon>Acidaminococcaceae</taxon>
        <taxon>Acidaminococcus</taxon>
    </lineage>
</organism>
<comment type="pathway">
    <text evidence="1 6 8">Amino-acid degradation; L-histidine degradation into L-glutamate; N-formimidoyl-L-glutamate from L-histidine: step 1/3.</text>
</comment>
<dbReference type="Pfam" id="PF00221">
    <property type="entry name" value="Lyase_aromatic"/>
    <property type="match status" value="1"/>
</dbReference>
<dbReference type="GO" id="GO:0005737">
    <property type="term" value="C:cytoplasm"/>
    <property type="evidence" value="ECO:0007669"/>
    <property type="project" value="UniProtKB-SubCell"/>
</dbReference>
<dbReference type="FunFam" id="1.10.275.10:FF:000005">
    <property type="entry name" value="Histidine ammonia-lyase"/>
    <property type="match status" value="1"/>
</dbReference>
<reference evidence="10 11" key="1">
    <citation type="submission" date="2016-10" db="EMBL/GenBank/DDBJ databases">
        <authorList>
            <person name="Varghese N."/>
            <person name="Submissions S."/>
        </authorList>
    </citation>
    <scope>NUCLEOTIDE SEQUENCE [LARGE SCALE GENOMIC DNA]</scope>
    <source>
        <strain evidence="10 11">WCC6</strain>
    </source>
</reference>
<keyword evidence="6" id="KW-0963">Cytoplasm</keyword>
<dbReference type="GO" id="GO:0004397">
    <property type="term" value="F:histidine ammonia-lyase activity"/>
    <property type="evidence" value="ECO:0007669"/>
    <property type="project" value="UniProtKB-UniRule"/>
</dbReference>
<proteinExistence type="inferred from homology"/>
<dbReference type="Gene3D" id="1.10.275.10">
    <property type="entry name" value="Fumarase/aspartase (N-terminal domain)"/>
    <property type="match status" value="1"/>
</dbReference>
<dbReference type="HAMAP" id="MF_00229">
    <property type="entry name" value="His_ammonia_lyase"/>
    <property type="match status" value="1"/>
</dbReference>
<feature type="cross-link" description="5-imidazolinone (Ala-Gly)" evidence="6">
    <location>
        <begin position="150"/>
        <end position="152"/>
    </location>
</feature>
<evidence type="ECO:0000256" key="5">
    <source>
        <dbReference type="ARBA" id="ARBA00049269"/>
    </source>
</evidence>
<evidence type="ECO:0000256" key="3">
    <source>
        <dbReference type="ARBA" id="ARBA00022808"/>
    </source>
</evidence>
<dbReference type="CDD" id="cd00332">
    <property type="entry name" value="PAL-HAL"/>
    <property type="match status" value="1"/>
</dbReference>
<evidence type="ECO:0000313" key="11">
    <source>
        <dbReference type="Proteomes" id="UP000182379"/>
    </source>
</evidence>
<dbReference type="UniPathway" id="UPA00379">
    <property type="reaction ID" value="UER00549"/>
</dbReference>
<evidence type="ECO:0000256" key="1">
    <source>
        <dbReference type="ARBA" id="ARBA00005113"/>
    </source>
</evidence>
<dbReference type="InterPro" id="IPR024083">
    <property type="entry name" value="Fumarase/histidase_N"/>
</dbReference>
<protein>
    <recommendedName>
        <fullName evidence="2 6">Histidine ammonia-lyase</fullName>
        <shortName evidence="6">Histidase</shortName>
        <ecNumber evidence="2 6">4.3.1.3</ecNumber>
    </recommendedName>
</protein>
<comment type="PTM">
    <text evidence="6">Contains an active site 4-methylidene-imidazol-5-one (MIO), which is formed autocatalytically by cyclization and dehydration of residues Ala-Ser-Gly.</text>
</comment>
<dbReference type="Proteomes" id="UP000182379">
    <property type="component" value="Unassembled WGS sequence"/>
</dbReference>
<sequence length="519" mass="56095">MLKDVKAIKEVVLNGNDLTLEQLIAVSRYNAKLSFDPDAVDRIKASRALIDDIVNSDRVVYGVTTGFGSLCRVHISKEDCAQLQENLIRTHSCGYGKPLSREVTRAAMTIRANALVKGYSGIRLSTLQTLVDMINKGVHPYIPEKGSLGASGDLAPLAHMVLPMLGLGDAEYQGTVMPGKEAMERAGIPIIHLEAKEGLALINGTPILTAMGVFALWEGMSLLKQSDIAAALSIEAQRGIIDAFDERLHVIRPHRGQLDTAYNLRNLLSGSTYVTHQGQLKVQDAYCLRCVPQIHGASKDALGFVKDKVDIEINAATDNPIVLPDGDVISGGNFHGEPMALPFDFLGIGISEIANVSERRLERLINNSLSGFPSFLVKHSGLNSGFMITQYAAAALVSENKVLAHPASVDSIPSCENQEDLVSMGAHAARKAGEIAFNARRVVATEILAACQAIDLREGEGFKLGAGTQAAYDAVRKSNDFIAYDKDIEMFKELEKITNLVQEGGILDAVEDKVDLKFF</sequence>
<accession>A0A1H2VLR7</accession>
<dbReference type="PROSITE" id="PS00488">
    <property type="entry name" value="PAL_HISTIDASE"/>
    <property type="match status" value="1"/>
</dbReference>
<name>A0A1H2VLR7_ACIFE</name>
<evidence type="ECO:0000313" key="10">
    <source>
        <dbReference type="EMBL" id="SDW69272.1"/>
    </source>
</evidence>
<evidence type="ECO:0000256" key="9">
    <source>
        <dbReference type="RuleBase" id="RU004480"/>
    </source>
</evidence>
<evidence type="ECO:0000256" key="8">
    <source>
        <dbReference type="RuleBase" id="RU004479"/>
    </source>
</evidence>
<comment type="catalytic activity">
    <reaction evidence="5 6 8">
        <text>L-histidine = trans-urocanate + NH4(+)</text>
        <dbReference type="Rhea" id="RHEA:21232"/>
        <dbReference type="ChEBI" id="CHEBI:17771"/>
        <dbReference type="ChEBI" id="CHEBI:28938"/>
        <dbReference type="ChEBI" id="CHEBI:57595"/>
        <dbReference type="EC" id="4.3.1.3"/>
    </reaction>
</comment>
<dbReference type="PANTHER" id="PTHR10362">
    <property type="entry name" value="HISTIDINE AMMONIA-LYASE"/>
    <property type="match status" value="1"/>
</dbReference>
<dbReference type="FunFam" id="1.20.200.10:FF:000003">
    <property type="entry name" value="Histidine ammonia-lyase"/>
    <property type="match status" value="1"/>
</dbReference>
<gene>
    <name evidence="6" type="primary">hutH</name>
    <name evidence="10" type="ORF">SAMN05216495_10488</name>
</gene>
<dbReference type="AlphaFoldDB" id="A0A1H2VLR7"/>
<dbReference type="SUPFAM" id="SSF48557">
    <property type="entry name" value="L-aspartase-like"/>
    <property type="match status" value="1"/>
</dbReference>
<comment type="caution">
    <text evidence="10">The sequence shown here is derived from an EMBL/GenBank/DDBJ whole genome shotgun (WGS) entry which is preliminary data.</text>
</comment>
<dbReference type="GO" id="GO:0019556">
    <property type="term" value="P:L-histidine catabolic process to glutamate and formamide"/>
    <property type="evidence" value="ECO:0007669"/>
    <property type="project" value="UniProtKB-UniPathway"/>
</dbReference>
<feature type="modified residue" description="2,3-didehydroalanine (Ser)" evidence="6">
    <location>
        <position position="151"/>
    </location>
</feature>
<dbReference type="GO" id="GO:0019557">
    <property type="term" value="P:L-histidine catabolic process to glutamate and formate"/>
    <property type="evidence" value="ECO:0007669"/>
    <property type="project" value="UniProtKB-UniPathway"/>
</dbReference>
<keyword evidence="4 6" id="KW-0456">Lyase</keyword>
<dbReference type="InterPro" id="IPR022313">
    <property type="entry name" value="Phe/His_NH3-lyase_AS"/>
</dbReference>
<dbReference type="InterPro" id="IPR005921">
    <property type="entry name" value="HutH"/>
</dbReference>
<dbReference type="EC" id="4.3.1.3" evidence="2 6"/>
<dbReference type="RefSeq" id="WP_074705227.1">
    <property type="nucleotide sequence ID" value="NZ_CALAKB010000016.1"/>
</dbReference>
<comment type="subcellular location">
    <subcellularLocation>
        <location evidence="6 9">Cytoplasm</location>
    </subcellularLocation>
</comment>
<keyword evidence="3 6" id="KW-0369">Histidine metabolism</keyword>
<evidence type="ECO:0000256" key="4">
    <source>
        <dbReference type="ARBA" id="ARBA00023239"/>
    </source>
</evidence>
<dbReference type="InterPro" id="IPR001106">
    <property type="entry name" value="Aromatic_Lyase"/>
</dbReference>
<evidence type="ECO:0000256" key="6">
    <source>
        <dbReference type="HAMAP-Rule" id="MF_00229"/>
    </source>
</evidence>
<dbReference type="InterPro" id="IPR008948">
    <property type="entry name" value="L-Aspartase-like"/>
</dbReference>
<evidence type="ECO:0000256" key="2">
    <source>
        <dbReference type="ARBA" id="ARBA00012994"/>
    </source>
</evidence>
<comment type="similarity">
    <text evidence="6 7">Belongs to the PAL/histidase family.</text>
</comment>
<dbReference type="NCBIfam" id="TIGR01225">
    <property type="entry name" value="hutH"/>
    <property type="match status" value="1"/>
</dbReference>
<evidence type="ECO:0000256" key="7">
    <source>
        <dbReference type="RuleBase" id="RU003954"/>
    </source>
</evidence>
<dbReference type="EMBL" id="FNOP01000004">
    <property type="protein sequence ID" value="SDW69272.1"/>
    <property type="molecule type" value="Genomic_DNA"/>
</dbReference>
<dbReference type="NCBIfam" id="NF006871">
    <property type="entry name" value="PRK09367.1"/>
    <property type="match status" value="1"/>
</dbReference>